<gene>
    <name evidence="2" type="ORF">LY79DRAFT_100676</name>
</gene>
<evidence type="ECO:0000256" key="1">
    <source>
        <dbReference type="SAM" id="MobiDB-lite"/>
    </source>
</evidence>
<sequence>MLNYLHQPQTPKQSQVMSYNTPTGSSARHGWRPSAAKSPAVNLVCRGLFYVLLRSNPSQDLLKHSTGAPSVPFLDRARRNGLLAPHGTLEYLTCRDLRLRQFAAARRWLPRPVCLTLNTTSLSTNKGLKHHPRDSLNGPPSCKPAETCAPGLRHRHCPLSAPPGSSSSLAPQYPTSWSIARCTLAWARRVPKISLRHEWSDLFDHDLGEKTICRLRL</sequence>
<dbReference type="GeneID" id="85434860"/>
<organism evidence="2 3">
    <name type="scientific">Colletotrichum navitas</name>
    <dbReference type="NCBI Taxonomy" id="681940"/>
    <lineage>
        <taxon>Eukaryota</taxon>
        <taxon>Fungi</taxon>
        <taxon>Dikarya</taxon>
        <taxon>Ascomycota</taxon>
        <taxon>Pezizomycotina</taxon>
        <taxon>Sordariomycetes</taxon>
        <taxon>Hypocreomycetidae</taxon>
        <taxon>Glomerellales</taxon>
        <taxon>Glomerellaceae</taxon>
        <taxon>Colletotrichum</taxon>
        <taxon>Colletotrichum graminicola species complex</taxon>
    </lineage>
</organism>
<keyword evidence="3" id="KW-1185">Reference proteome</keyword>
<dbReference type="RefSeq" id="XP_060416529.1">
    <property type="nucleotide sequence ID" value="XM_060550620.1"/>
</dbReference>
<feature type="region of interest" description="Disordered" evidence="1">
    <location>
        <begin position="1"/>
        <end position="33"/>
    </location>
</feature>
<reference evidence="2" key="1">
    <citation type="submission" date="2021-06" db="EMBL/GenBank/DDBJ databases">
        <title>Comparative genomics, transcriptomics and evolutionary studies reveal genomic signatures of adaptation to plant cell wall in hemibiotrophic fungi.</title>
        <authorList>
            <consortium name="DOE Joint Genome Institute"/>
            <person name="Baroncelli R."/>
            <person name="Diaz J.F."/>
            <person name="Benocci T."/>
            <person name="Peng M."/>
            <person name="Battaglia E."/>
            <person name="Haridas S."/>
            <person name="Andreopoulos W."/>
            <person name="Labutti K."/>
            <person name="Pangilinan J."/>
            <person name="Floch G.L."/>
            <person name="Makela M.R."/>
            <person name="Henrissat B."/>
            <person name="Grigoriev I.V."/>
            <person name="Crouch J.A."/>
            <person name="De Vries R.P."/>
            <person name="Sukno S.A."/>
            <person name="Thon M.R."/>
        </authorList>
    </citation>
    <scope>NUCLEOTIDE SEQUENCE</scope>
    <source>
        <strain evidence="2">CBS 125086</strain>
    </source>
</reference>
<name>A0AAD8V5Z5_9PEZI</name>
<comment type="caution">
    <text evidence="2">The sequence shown here is derived from an EMBL/GenBank/DDBJ whole genome shotgun (WGS) entry which is preliminary data.</text>
</comment>
<accession>A0AAD8V5Z5</accession>
<dbReference type="EMBL" id="JAHLJV010000015">
    <property type="protein sequence ID" value="KAK1595517.1"/>
    <property type="molecule type" value="Genomic_DNA"/>
</dbReference>
<evidence type="ECO:0000313" key="2">
    <source>
        <dbReference type="EMBL" id="KAK1595517.1"/>
    </source>
</evidence>
<evidence type="ECO:0000313" key="3">
    <source>
        <dbReference type="Proteomes" id="UP001230504"/>
    </source>
</evidence>
<dbReference type="AlphaFoldDB" id="A0AAD8V5Z5"/>
<dbReference type="Proteomes" id="UP001230504">
    <property type="component" value="Unassembled WGS sequence"/>
</dbReference>
<feature type="compositionally biased region" description="Polar residues" evidence="1">
    <location>
        <begin position="1"/>
        <end position="26"/>
    </location>
</feature>
<proteinExistence type="predicted"/>
<protein>
    <submittedName>
        <fullName evidence="2">Uncharacterized protein</fullName>
    </submittedName>
</protein>